<dbReference type="GO" id="GO:0042273">
    <property type="term" value="P:ribosomal large subunit biogenesis"/>
    <property type="evidence" value="ECO:0007669"/>
    <property type="project" value="TreeGrafter"/>
</dbReference>
<feature type="region of interest" description="Disordered" evidence="4">
    <location>
        <begin position="53"/>
        <end position="385"/>
    </location>
</feature>
<feature type="compositionally biased region" description="Basic residues" evidence="4">
    <location>
        <begin position="168"/>
        <end position="181"/>
    </location>
</feature>
<proteinExistence type="inferred from homology"/>
<feature type="compositionally biased region" description="Gly residues" evidence="4">
    <location>
        <begin position="355"/>
        <end position="364"/>
    </location>
</feature>
<dbReference type="GO" id="GO:0042274">
    <property type="term" value="P:ribosomal small subunit biogenesis"/>
    <property type="evidence" value="ECO:0007669"/>
    <property type="project" value="TreeGrafter"/>
</dbReference>
<feature type="compositionally biased region" description="Basic and acidic residues" evidence="4">
    <location>
        <begin position="257"/>
        <end position="316"/>
    </location>
</feature>
<protein>
    <recommendedName>
        <fullName evidence="9">Ribosomal RNA-processing protein 14/surfeit locus protein 6 C-terminal domain-containing protein</fullName>
    </recommendedName>
</protein>
<evidence type="ECO:0008006" key="9">
    <source>
        <dbReference type="Google" id="ProtNLM"/>
    </source>
</evidence>
<feature type="domain" description="Ribosomal RNA-processing protein 14/surfeit locus protein 6 C-terminal" evidence="5">
    <location>
        <begin position="162"/>
        <end position="341"/>
    </location>
</feature>
<dbReference type="InterPro" id="IPR029190">
    <property type="entry name" value="Rrp14/SURF6_C"/>
</dbReference>
<dbReference type="Pfam" id="PF04935">
    <property type="entry name" value="SURF6"/>
    <property type="match status" value="1"/>
</dbReference>
<keyword evidence="3" id="KW-0539">Nucleus</keyword>
<dbReference type="GO" id="GO:0003723">
    <property type="term" value="F:RNA binding"/>
    <property type="evidence" value="ECO:0007669"/>
    <property type="project" value="TreeGrafter"/>
</dbReference>
<dbReference type="GO" id="GO:0005730">
    <property type="term" value="C:nucleolus"/>
    <property type="evidence" value="ECO:0007669"/>
    <property type="project" value="TreeGrafter"/>
</dbReference>
<evidence type="ECO:0000313" key="8">
    <source>
        <dbReference type="Proteomes" id="UP000092666"/>
    </source>
</evidence>
<dbReference type="PANTHER" id="PTHR14369">
    <property type="entry name" value="SURFEIT LOCUS PROTEIN 6"/>
    <property type="match status" value="1"/>
</dbReference>
<name>A0A1B9GTV8_9TREE</name>
<dbReference type="PANTHER" id="PTHR14369:SF0">
    <property type="entry name" value="SURFEIT LOCUS PROTEIN 6"/>
    <property type="match status" value="1"/>
</dbReference>
<feature type="compositionally biased region" description="Basic and acidic residues" evidence="4">
    <location>
        <begin position="182"/>
        <end position="195"/>
    </location>
</feature>
<evidence type="ECO:0000256" key="4">
    <source>
        <dbReference type="SAM" id="MobiDB-lite"/>
    </source>
</evidence>
<dbReference type="Proteomes" id="UP000092666">
    <property type="component" value="Unassembled WGS sequence"/>
</dbReference>
<organism evidence="7 8">
    <name type="scientific">Kwoniella heveanensis BCC8398</name>
    <dbReference type="NCBI Taxonomy" id="1296120"/>
    <lineage>
        <taxon>Eukaryota</taxon>
        <taxon>Fungi</taxon>
        <taxon>Dikarya</taxon>
        <taxon>Basidiomycota</taxon>
        <taxon>Agaricomycotina</taxon>
        <taxon>Tremellomycetes</taxon>
        <taxon>Tremellales</taxon>
        <taxon>Cryptococcaceae</taxon>
        <taxon>Kwoniella</taxon>
    </lineage>
</organism>
<reference evidence="8" key="2">
    <citation type="submission" date="2013-12" db="EMBL/GenBank/DDBJ databases">
        <title>Evolution of pathogenesis and genome organization in the Tremellales.</title>
        <authorList>
            <person name="Cuomo C."/>
            <person name="Litvintseva A."/>
            <person name="Heitman J."/>
            <person name="Chen Y."/>
            <person name="Sun S."/>
            <person name="Springer D."/>
            <person name="Dromer F."/>
            <person name="Young S."/>
            <person name="Zeng Q."/>
            <person name="Chapman S."/>
            <person name="Gujja S."/>
            <person name="Saif S."/>
            <person name="Birren B."/>
        </authorList>
    </citation>
    <scope>NUCLEOTIDE SEQUENCE [LARGE SCALE GENOMIC DNA]</scope>
    <source>
        <strain evidence="8">BCC8398</strain>
    </source>
</reference>
<dbReference type="STRING" id="1296120.A0A1B9GTV8"/>
<feature type="compositionally biased region" description="Basic and acidic residues" evidence="4">
    <location>
        <begin position="138"/>
        <end position="147"/>
    </location>
</feature>
<feature type="compositionally biased region" description="Polar residues" evidence="4">
    <location>
        <begin position="95"/>
        <end position="105"/>
    </location>
</feature>
<dbReference type="GO" id="GO:0003677">
    <property type="term" value="F:DNA binding"/>
    <property type="evidence" value="ECO:0007669"/>
    <property type="project" value="TreeGrafter"/>
</dbReference>
<feature type="compositionally biased region" description="Basic and acidic residues" evidence="4">
    <location>
        <begin position="324"/>
        <end position="348"/>
    </location>
</feature>
<comment type="similarity">
    <text evidence="2">Belongs to the SURF6 family.</text>
</comment>
<evidence type="ECO:0000259" key="5">
    <source>
        <dbReference type="Pfam" id="PF04935"/>
    </source>
</evidence>
<sequence>MAAVVQPSTTTTTMKASVDLAQSLERHNATFTTLLSLIPAQYYIAPDPEVADSKWMKNKKRKTGEEIKESKRKSKQEKLDPSSKLTTADLLEAQNKPSGNVTAATGTVDEQPEAAIVKPLPPSASISELRAKLQSRLDSFRRDRGINDDDGEDGHGALSRNELEEARRKRRGEMRDKRRKDRKEERKKGREEFKAKPAKTQLIVPQLRDEPDSLSFPAVSLPSSTKTKSKSNLKQISNPAQALAHLEKHNAHLASLPEDKRKEAEERERWAKAEERAAGGKVADQEKVLKKAVKRVEKTKAKSSREWADRKRELEKSNAISIKKRNDNIAKRAEDRRNKRLGIKDKGGKGHKGKSGSGSGGPNKGGKKGGSRPGFEGKKGKGGKA</sequence>
<gene>
    <name evidence="7" type="ORF">I316_03967</name>
</gene>
<evidence type="ECO:0000256" key="2">
    <source>
        <dbReference type="ARBA" id="ARBA00005904"/>
    </source>
</evidence>
<evidence type="ECO:0000256" key="3">
    <source>
        <dbReference type="ARBA" id="ARBA00023242"/>
    </source>
</evidence>
<dbReference type="Pfam" id="PF15459">
    <property type="entry name" value="RRP14"/>
    <property type="match status" value="1"/>
</dbReference>
<dbReference type="InterPro" id="IPR029188">
    <property type="entry name" value="Rrp14_N"/>
</dbReference>
<comment type="subcellular location">
    <subcellularLocation>
        <location evidence="1">Nucleus</location>
    </subcellularLocation>
</comment>
<feature type="domain" description="Ribosomal RNA-processing protein 14 N-terminal" evidence="6">
    <location>
        <begin position="23"/>
        <end position="81"/>
    </location>
</feature>
<reference evidence="7 8" key="1">
    <citation type="submission" date="2013-07" db="EMBL/GenBank/DDBJ databases">
        <title>The Genome Sequence of Cryptococcus heveanensis BCC8398.</title>
        <authorList>
            <consortium name="The Broad Institute Genome Sequencing Platform"/>
            <person name="Cuomo C."/>
            <person name="Litvintseva A."/>
            <person name="Chen Y."/>
            <person name="Heitman J."/>
            <person name="Sun S."/>
            <person name="Springer D."/>
            <person name="Dromer F."/>
            <person name="Young S.K."/>
            <person name="Zeng Q."/>
            <person name="Gargeya S."/>
            <person name="Fitzgerald M."/>
            <person name="Abouelleil A."/>
            <person name="Alvarado L."/>
            <person name="Berlin A.M."/>
            <person name="Chapman S.B."/>
            <person name="Dewar J."/>
            <person name="Goldberg J."/>
            <person name="Griggs A."/>
            <person name="Gujja S."/>
            <person name="Hansen M."/>
            <person name="Howarth C."/>
            <person name="Imamovic A."/>
            <person name="Larimer J."/>
            <person name="McCowan C."/>
            <person name="Murphy C."/>
            <person name="Pearson M."/>
            <person name="Priest M."/>
            <person name="Roberts A."/>
            <person name="Saif S."/>
            <person name="Shea T."/>
            <person name="Sykes S."/>
            <person name="Wortman J."/>
            <person name="Nusbaum C."/>
            <person name="Birren B."/>
        </authorList>
    </citation>
    <scope>NUCLEOTIDE SEQUENCE [LARGE SCALE GENOMIC DNA]</scope>
    <source>
        <strain evidence="7 8">BCC8398</strain>
    </source>
</reference>
<dbReference type="OrthoDB" id="444809at2759"/>
<evidence type="ECO:0000256" key="1">
    <source>
        <dbReference type="ARBA" id="ARBA00004123"/>
    </source>
</evidence>
<keyword evidence="8" id="KW-1185">Reference proteome</keyword>
<dbReference type="InterPro" id="IPR007019">
    <property type="entry name" value="SURF6"/>
</dbReference>
<evidence type="ECO:0000313" key="7">
    <source>
        <dbReference type="EMBL" id="OCF34453.1"/>
    </source>
</evidence>
<dbReference type="AlphaFoldDB" id="A0A1B9GTV8"/>
<dbReference type="EMBL" id="KV700125">
    <property type="protein sequence ID" value="OCF34453.1"/>
    <property type="molecule type" value="Genomic_DNA"/>
</dbReference>
<evidence type="ECO:0000259" key="6">
    <source>
        <dbReference type="Pfam" id="PF15459"/>
    </source>
</evidence>
<accession>A0A1B9GTV8</accession>